<organism evidence="2 3">
    <name type="scientific">Lentinula detonsa</name>
    <dbReference type="NCBI Taxonomy" id="2804962"/>
    <lineage>
        <taxon>Eukaryota</taxon>
        <taxon>Fungi</taxon>
        <taxon>Dikarya</taxon>
        <taxon>Basidiomycota</taxon>
        <taxon>Agaricomycotina</taxon>
        <taxon>Agaricomycetes</taxon>
        <taxon>Agaricomycetidae</taxon>
        <taxon>Agaricales</taxon>
        <taxon>Marasmiineae</taxon>
        <taxon>Omphalotaceae</taxon>
        <taxon>Lentinula</taxon>
    </lineage>
</organism>
<feature type="compositionally biased region" description="Low complexity" evidence="1">
    <location>
        <begin position="153"/>
        <end position="167"/>
    </location>
</feature>
<proteinExistence type="predicted"/>
<feature type="region of interest" description="Disordered" evidence="1">
    <location>
        <begin position="1"/>
        <end position="236"/>
    </location>
</feature>
<dbReference type="Proteomes" id="UP001142393">
    <property type="component" value="Unassembled WGS sequence"/>
</dbReference>
<accession>A0A9W8NSC8</accession>
<feature type="compositionally biased region" description="Basic residues" evidence="1">
    <location>
        <begin position="67"/>
        <end position="83"/>
    </location>
</feature>
<comment type="caution">
    <text evidence="2">The sequence shown here is derived from an EMBL/GenBank/DDBJ whole genome shotgun (WGS) entry which is preliminary data.</text>
</comment>
<feature type="compositionally biased region" description="Pro residues" evidence="1">
    <location>
        <begin position="139"/>
        <end position="152"/>
    </location>
</feature>
<evidence type="ECO:0000313" key="3">
    <source>
        <dbReference type="Proteomes" id="UP001142393"/>
    </source>
</evidence>
<feature type="compositionally biased region" description="Basic and acidic residues" evidence="1">
    <location>
        <begin position="129"/>
        <end position="138"/>
    </location>
</feature>
<feature type="compositionally biased region" description="Polar residues" evidence="1">
    <location>
        <begin position="182"/>
        <end position="193"/>
    </location>
</feature>
<sequence>MEPDRRLRSAGQLPVEGQRRTRSQGNTDPNFGSLSQVEEAGKRKKLTRKHSDRQDTTTALPPSAKKLTQKRNKRQARSKKTVKGKSQNEAVGNKSPVQETPPQTGFANTHDEGDNADSASRPPTNQISRLRDPNEHPVPRPTPRPIPRPIPQTTPSHAATAPASPRTLNMQVIPENGRGTAEESNAPQKPQETSPSVSPTPHSSPPQSPHLNFPNRSLTLEKRPSRPPRSASPCEIPESKLTSVMHLHEVFDRQLFARAAHVDEEDAKTVQDMLQIAWEQIAGEALELARPLSPEIRDCAREYVFVNNPEDYRGCRASAHEEWTRTITSSAEIIPYDKLTTNERHKHEDIDFWLAAAEVDKKEADRVFETAEKGYLEAVGDLIGEEFSIFNANARNLLHEYHPNIYNDIRLSAHEEWNHIVMSAATPPGSPTAPHASKVTGDAHRLFDDDDQRVERRYQQATQEEEDAENDEELDGEYGEHEGNVDGKYEGEDVAEEVDRDEVGGMQALCREDDDDDEIEDEDDDQGMPSRGRLPKELMLELDRAAEEDSLRIQALAKKYNRTVQACRQYQNVDHVAVPRKINAFNAFKHYRREFGPHEGVPVAIAEYNKYMKEEYWKVLRERIPKEQLNDPTARHHAMKEELDFLQSEVDCQVQGAKDAGKTQAVRDKMLKPIFTVGRQIRETSGFHSVGWLISTERDAKGRTLSGFYATTQTGKLAKERFGSKMDAQVQQLEAMFALVEMDEQGLQVELASLVSSCVRREREQLKDWERRALKNMFKFDLDTLLGEGNRVTLTTFLDYAWKEPYYIRITGWPAGGDFPKYGSCRDVKGMRIEHLRAAFKGRKASMDYSYREQCGTLKKDEEPPTEICYRIEEWGEDEKELDDHGDVPLVIDVNNEVLVYVRGIPAWQKGTHKAPVPQPKQSNGVYLQRNSAVPLYEDDDEDAPDQVRPNNQAHAPSTSNVSASAIARAIRRRPPPPPIMKPTQHEAPHANGRDTTVQPPAGPRLPPRPPRHPSQVAAPPVAGPSRLQTAVRPLKRTLRIVEDIDDIDDNGPRKRGKKQ</sequence>
<feature type="compositionally biased region" description="Low complexity" evidence="1">
    <location>
        <begin position="426"/>
        <end position="437"/>
    </location>
</feature>
<feature type="compositionally biased region" description="Polar residues" evidence="1">
    <location>
        <begin position="117"/>
        <end position="128"/>
    </location>
</feature>
<feature type="compositionally biased region" description="Basic and acidic residues" evidence="1">
    <location>
        <begin position="441"/>
        <end position="458"/>
    </location>
</feature>
<feature type="region of interest" description="Disordered" evidence="1">
    <location>
        <begin position="937"/>
        <end position="1060"/>
    </location>
</feature>
<dbReference type="AlphaFoldDB" id="A0A9W8NSC8"/>
<feature type="compositionally biased region" description="Basic and acidic residues" evidence="1">
    <location>
        <begin position="984"/>
        <end position="993"/>
    </location>
</feature>
<evidence type="ECO:0000313" key="2">
    <source>
        <dbReference type="EMBL" id="KAJ3739898.1"/>
    </source>
</evidence>
<feature type="compositionally biased region" description="Polar residues" evidence="1">
    <location>
        <begin position="84"/>
        <end position="107"/>
    </location>
</feature>
<feature type="region of interest" description="Disordered" evidence="1">
    <location>
        <begin position="511"/>
        <end position="532"/>
    </location>
</feature>
<reference evidence="2 3" key="1">
    <citation type="journal article" date="2023" name="Proc. Natl. Acad. Sci. U.S.A.">
        <title>A global phylogenomic analysis of the shiitake genus Lentinula.</title>
        <authorList>
            <person name="Sierra-Patev S."/>
            <person name="Min B."/>
            <person name="Naranjo-Ortiz M."/>
            <person name="Looney B."/>
            <person name="Konkel Z."/>
            <person name="Slot J.C."/>
            <person name="Sakamoto Y."/>
            <person name="Steenwyk J.L."/>
            <person name="Rokas A."/>
            <person name="Carro J."/>
            <person name="Camarero S."/>
            <person name="Ferreira P."/>
            <person name="Molpeceres G."/>
            <person name="Ruiz-Duenas F.J."/>
            <person name="Serrano A."/>
            <person name="Henrissat B."/>
            <person name="Drula E."/>
            <person name="Hughes K.W."/>
            <person name="Mata J.L."/>
            <person name="Ishikawa N.K."/>
            <person name="Vargas-Isla R."/>
            <person name="Ushijima S."/>
            <person name="Smith C.A."/>
            <person name="Donoghue J."/>
            <person name="Ahrendt S."/>
            <person name="Andreopoulos W."/>
            <person name="He G."/>
            <person name="LaButti K."/>
            <person name="Lipzen A."/>
            <person name="Ng V."/>
            <person name="Riley R."/>
            <person name="Sandor L."/>
            <person name="Barry K."/>
            <person name="Martinez A.T."/>
            <person name="Xiao Y."/>
            <person name="Gibbons J.G."/>
            <person name="Terashima K."/>
            <person name="Grigoriev I.V."/>
            <person name="Hibbett D."/>
        </authorList>
    </citation>
    <scope>NUCLEOTIDE SEQUENCE [LARGE SCALE GENOMIC DNA]</scope>
    <source>
        <strain evidence="2 3">TFB7810</strain>
    </source>
</reference>
<keyword evidence="3" id="KW-1185">Reference proteome</keyword>
<feature type="compositionally biased region" description="Polar residues" evidence="1">
    <location>
        <begin position="949"/>
        <end position="964"/>
    </location>
</feature>
<feature type="compositionally biased region" description="Basic residues" evidence="1">
    <location>
        <begin position="42"/>
        <end position="51"/>
    </location>
</feature>
<protein>
    <submittedName>
        <fullName evidence="2">Uncharacterized protein</fullName>
    </submittedName>
</protein>
<name>A0A9W8NSC8_9AGAR</name>
<feature type="compositionally biased region" description="Acidic residues" evidence="1">
    <location>
        <begin position="512"/>
        <end position="526"/>
    </location>
</feature>
<feature type="compositionally biased region" description="Acidic residues" evidence="1">
    <location>
        <begin position="463"/>
        <end position="477"/>
    </location>
</feature>
<feature type="region of interest" description="Disordered" evidence="1">
    <location>
        <begin position="426"/>
        <end position="487"/>
    </location>
</feature>
<gene>
    <name evidence="2" type="ORF">DFH05DRAFT_1529738</name>
</gene>
<feature type="compositionally biased region" description="Basic and acidic residues" evidence="1">
    <location>
        <begin position="478"/>
        <end position="487"/>
    </location>
</feature>
<evidence type="ECO:0000256" key="1">
    <source>
        <dbReference type="SAM" id="MobiDB-lite"/>
    </source>
</evidence>
<feature type="compositionally biased region" description="Polar residues" evidence="1">
    <location>
        <begin position="23"/>
        <end position="36"/>
    </location>
</feature>
<dbReference type="EMBL" id="JANVFU010000016">
    <property type="protein sequence ID" value="KAJ3739898.1"/>
    <property type="molecule type" value="Genomic_DNA"/>
</dbReference>